<evidence type="ECO:0000256" key="2">
    <source>
        <dbReference type="ARBA" id="ARBA00012732"/>
    </source>
</evidence>
<dbReference type="PROSITE" id="PS51909">
    <property type="entry name" value="LYSOZYME_I"/>
    <property type="match status" value="1"/>
</dbReference>
<keyword evidence="4" id="KW-0081">Bacteriolytic enzyme</keyword>
<evidence type="ECO:0000256" key="3">
    <source>
        <dbReference type="ARBA" id="ARBA00022529"/>
    </source>
</evidence>
<protein>
    <recommendedName>
        <fullName evidence="2">lysozyme</fullName>
        <ecNumber evidence="2">3.2.1.17</ecNumber>
    </recommendedName>
</protein>
<dbReference type="GO" id="GO:0042742">
    <property type="term" value="P:defense response to bacterium"/>
    <property type="evidence" value="ECO:0007669"/>
    <property type="project" value="UniProtKB-KW"/>
</dbReference>
<evidence type="ECO:0000256" key="1">
    <source>
        <dbReference type="ARBA" id="ARBA00000632"/>
    </source>
</evidence>
<comment type="catalytic activity">
    <reaction evidence="1">
        <text>Hydrolysis of (1-&gt;4)-beta-linkages between N-acetylmuramic acid and N-acetyl-D-glucosamine residues in a peptidoglycan and between N-acetyl-D-glucosamine residues in chitodextrins.</text>
        <dbReference type="EC" id="3.2.1.17"/>
    </reaction>
</comment>
<reference evidence="8" key="2">
    <citation type="submission" date="2022-10" db="EMBL/GenBank/DDBJ databases">
        <authorList>
            <consortium name="ENA_rothamsted_submissions"/>
            <consortium name="culmorum"/>
            <person name="King R."/>
        </authorList>
    </citation>
    <scope>NUCLEOTIDE SEQUENCE</scope>
</reference>
<accession>A0A9P0DR22</accession>
<dbReference type="OrthoDB" id="6337871at2759"/>
<keyword evidence="5" id="KW-0378">Hydrolase</keyword>
<organism evidence="8 9">
    <name type="scientific">Phaedon cochleariae</name>
    <name type="common">Mustard beetle</name>
    <dbReference type="NCBI Taxonomy" id="80249"/>
    <lineage>
        <taxon>Eukaryota</taxon>
        <taxon>Metazoa</taxon>
        <taxon>Ecdysozoa</taxon>
        <taxon>Arthropoda</taxon>
        <taxon>Hexapoda</taxon>
        <taxon>Insecta</taxon>
        <taxon>Pterygota</taxon>
        <taxon>Neoptera</taxon>
        <taxon>Endopterygota</taxon>
        <taxon>Coleoptera</taxon>
        <taxon>Polyphaga</taxon>
        <taxon>Cucujiformia</taxon>
        <taxon>Chrysomeloidea</taxon>
        <taxon>Chrysomelidae</taxon>
        <taxon>Chrysomelinae</taxon>
        <taxon>Chrysomelini</taxon>
        <taxon>Phaedon</taxon>
    </lineage>
</organism>
<keyword evidence="3" id="KW-0929">Antimicrobial</keyword>
<feature type="chain" id="PRO_5040486033" description="lysozyme" evidence="7">
    <location>
        <begin position="21"/>
        <end position="169"/>
    </location>
</feature>
<evidence type="ECO:0000256" key="7">
    <source>
        <dbReference type="SAM" id="SignalP"/>
    </source>
</evidence>
<sequence length="169" mass="18774">MMKLLIFCALVCSSLICCEGLETITDYLSSPVYPCIQCLCHGVSGCWRRQNCARYSVSKEYWMQAGSLVVSAADDPSSDASYRKCLQNENCIVGTIIKYTEQYGEADCNCDEKFDCKDRLAIHLFGNKCEKPSFGHTIARRFNDCAARVGVSAMLSSEGDDFCTLPIVH</sequence>
<keyword evidence="9" id="KW-1185">Reference proteome</keyword>
<dbReference type="GO" id="GO:0003796">
    <property type="term" value="F:lysozyme activity"/>
    <property type="evidence" value="ECO:0007669"/>
    <property type="project" value="UniProtKB-EC"/>
</dbReference>
<dbReference type="Pfam" id="PF05497">
    <property type="entry name" value="Destabilase"/>
    <property type="match status" value="1"/>
</dbReference>
<keyword evidence="7" id="KW-0732">Signal</keyword>
<reference evidence="8" key="1">
    <citation type="submission" date="2022-01" db="EMBL/GenBank/DDBJ databases">
        <authorList>
            <person name="King R."/>
        </authorList>
    </citation>
    <scope>NUCLEOTIDE SEQUENCE</scope>
</reference>
<dbReference type="Proteomes" id="UP001153737">
    <property type="component" value="Chromosome 5"/>
</dbReference>
<dbReference type="Gene3D" id="1.10.530.10">
    <property type="match status" value="1"/>
</dbReference>
<evidence type="ECO:0000256" key="5">
    <source>
        <dbReference type="ARBA" id="ARBA00022801"/>
    </source>
</evidence>
<proteinExistence type="predicted"/>
<dbReference type="EMBL" id="OU896711">
    <property type="protein sequence ID" value="CAH1171209.1"/>
    <property type="molecule type" value="Genomic_DNA"/>
</dbReference>
<evidence type="ECO:0000256" key="4">
    <source>
        <dbReference type="ARBA" id="ARBA00022638"/>
    </source>
</evidence>
<dbReference type="InterPro" id="IPR008597">
    <property type="entry name" value="Invert_lysozyme"/>
</dbReference>
<evidence type="ECO:0000313" key="9">
    <source>
        <dbReference type="Proteomes" id="UP001153737"/>
    </source>
</evidence>
<evidence type="ECO:0000313" key="8">
    <source>
        <dbReference type="EMBL" id="CAH1171209.1"/>
    </source>
</evidence>
<dbReference type="AlphaFoldDB" id="A0A9P0DR22"/>
<dbReference type="GO" id="GO:0031640">
    <property type="term" value="P:killing of cells of another organism"/>
    <property type="evidence" value="ECO:0007669"/>
    <property type="project" value="UniProtKB-KW"/>
</dbReference>
<evidence type="ECO:0000256" key="6">
    <source>
        <dbReference type="ARBA" id="ARBA00023295"/>
    </source>
</evidence>
<gene>
    <name evidence="8" type="ORF">PHAECO_LOCUS9767</name>
</gene>
<keyword evidence="6" id="KW-0326">Glycosidase</keyword>
<name>A0A9P0DR22_PHACE</name>
<dbReference type="EC" id="3.2.1.17" evidence="2"/>
<feature type="signal peptide" evidence="7">
    <location>
        <begin position="1"/>
        <end position="20"/>
    </location>
</feature>